<dbReference type="GO" id="GO:0140664">
    <property type="term" value="F:ATP-dependent DNA damage sensor activity"/>
    <property type="evidence" value="ECO:0007669"/>
    <property type="project" value="InterPro"/>
</dbReference>
<accession>A0A6P8HD86</accession>
<dbReference type="RefSeq" id="XP_031553607.1">
    <property type="nucleotide sequence ID" value="XM_031697747.1"/>
</dbReference>
<dbReference type="GO" id="GO:0005815">
    <property type="term" value="C:microtubule organizing center"/>
    <property type="evidence" value="ECO:0007669"/>
    <property type="project" value="TreeGrafter"/>
</dbReference>
<dbReference type="InterPro" id="IPR013632">
    <property type="entry name" value="Rad51_C"/>
</dbReference>
<evidence type="ECO:0000259" key="10">
    <source>
        <dbReference type="PROSITE" id="PS50162"/>
    </source>
</evidence>
<protein>
    <submittedName>
        <fullName evidence="12 13">DNA repair protein RAD51 homolog 4-like isoform X1</fullName>
    </submittedName>
</protein>
<dbReference type="GO" id="GO:0000724">
    <property type="term" value="P:double-strand break repair via homologous recombination"/>
    <property type="evidence" value="ECO:0007669"/>
    <property type="project" value="TreeGrafter"/>
</dbReference>
<dbReference type="InterPro" id="IPR047323">
    <property type="entry name" value="Rad51D_C"/>
</dbReference>
<proteinExistence type="inferred from homology"/>
<dbReference type="CDD" id="cd19489">
    <property type="entry name" value="Rad51D"/>
    <property type="match status" value="1"/>
</dbReference>
<dbReference type="GO" id="GO:0000400">
    <property type="term" value="F:four-way junction DNA binding"/>
    <property type="evidence" value="ECO:0007669"/>
    <property type="project" value="TreeGrafter"/>
</dbReference>
<dbReference type="OrthoDB" id="336321at2759"/>
<dbReference type="SUPFAM" id="SSF52540">
    <property type="entry name" value="P-loop containing nucleoside triphosphate hydrolases"/>
    <property type="match status" value="1"/>
</dbReference>
<keyword evidence="5" id="KW-0067">ATP-binding</keyword>
<evidence type="ECO:0000313" key="13">
    <source>
        <dbReference type="RefSeq" id="XP_031553615.1"/>
    </source>
</evidence>
<sequence length="316" mass="34419">MHKALLKASASVQKVLTSCGIITATSLICCDSEKVPYQSALEKEEIQSMQSAIIGHFSSFPTSGCDLLNDVVSTFFILSTGCDHWDELLDGGLYSGEVTEIAGSAGSGKTQVCMSIATSVAMNIEKNVVYIDTQAAFSSDRIKEMLYSRDSSLTGQDTTNILSRIKCIQAFDIFDVINCLNDIKDSLNMEDQGFYSNLRLVIVDSVAFVIAPILGGQQTQGHSFMVHLSRDLKSLALEHGLSVMVTNNVVTDALTTRKVKPALGQTWSHIPNTRIFLQKSACKTNERIATVVKSSRQPTDISTTFFIQTGGLQDYT</sequence>
<reference evidence="12 13" key="1">
    <citation type="submission" date="2025-04" db="UniProtKB">
        <authorList>
            <consortium name="RefSeq"/>
        </authorList>
    </citation>
    <scope>IDENTIFICATION</scope>
    <source>
        <tissue evidence="12 13">Tentacle</tissue>
    </source>
</reference>
<evidence type="ECO:0000256" key="4">
    <source>
        <dbReference type="ARBA" id="ARBA00022763"/>
    </source>
</evidence>
<dbReference type="GO" id="GO:0033063">
    <property type="term" value="C:Rad51B-Rad51C-Rad51D-XRCC2 complex"/>
    <property type="evidence" value="ECO:0007669"/>
    <property type="project" value="TreeGrafter"/>
</dbReference>
<dbReference type="GO" id="GO:0042148">
    <property type="term" value="P:DNA strand invasion"/>
    <property type="evidence" value="ECO:0007669"/>
    <property type="project" value="TreeGrafter"/>
</dbReference>
<evidence type="ECO:0000256" key="5">
    <source>
        <dbReference type="ARBA" id="ARBA00022840"/>
    </source>
</evidence>
<evidence type="ECO:0000313" key="14">
    <source>
        <dbReference type="RefSeq" id="XP_031553626.1"/>
    </source>
</evidence>
<keyword evidence="3" id="KW-0547">Nucleotide-binding</keyword>
<keyword evidence="11" id="KW-1185">Reference proteome</keyword>
<dbReference type="InterPro" id="IPR051988">
    <property type="entry name" value="HRR_RAD51_Paralog"/>
</dbReference>
<gene>
    <name evidence="12 13 14" type="primary">LOC116290658</name>
</gene>
<feature type="domain" description="RecA family profile 1" evidence="10">
    <location>
        <begin position="74"/>
        <end position="249"/>
    </location>
</feature>
<dbReference type="InterPro" id="IPR020588">
    <property type="entry name" value="RecA_ATP-bd"/>
</dbReference>
<dbReference type="PANTHER" id="PTHR46457">
    <property type="entry name" value="DNA REPAIR PROTEIN RAD51 HOMOLOG 4"/>
    <property type="match status" value="1"/>
</dbReference>
<dbReference type="GO" id="GO:0003697">
    <property type="term" value="F:single-stranded DNA binding"/>
    <property type="evidence" value="ECO:0007669"/>
    <property type="project" value="TreeGrafter"/>
</dbReference>
<keyword evidence="7" id="KW-0233">DNA recombination</keyword>
<organism evidence="11 14">
    <name type="scientific">Actinia tenebrosa</name>
    <name type="common">Australian red waratah sea anemone</name>
    <dbReference type="NCBI Taxonomy" id="6105"/>
    <lineage>
        <taxon>Eukaryota</taxon>
        <taxon>Metazoa</taxon>
        <taxon>Cnidaria</taxon>
        <taxon>Anthozoa</taxon>
        <taxon>Hexacorallia</taxon>
        <taxon>Actiniaria</taxon>
        <taxon>Actiniidae</taxon>
        <taxon>Actinia</taxon>
    </lineage>
</organism>
<name>A0A6P8HD86_ACTTE</name>
<evidence type="ECO:0000256" key="6">
    <source>
        <dbReference type="ARBA" id="ARBA00023125"/>
    </source>
</evidence>
<dbReference type="PIRSF" id="PIRSF005856">
    <property type="entry name" value="Rad51"/>
    <property type="match status" value="1"/>
</dbReference>
<dbReference type="GeneID" id="116290658"/>
<evidence type="ECO:0000256" key="1">
    <source>
        <dbReference type="ARBA" id="ARBA00004123"/>
    </source>
</evidence>
<dbReference type="PANTHER" id="PTHR46457:SF1">
    <property type="entry name" value="DNA REPAIR PROTEIN RAD51 HOMOLOG 4"/>
    <property type="match status" value="1"/>
</dbReference>
<dbReference type="GO" id="GO:0000723">
    <property type="term" value="P:telomere maintenance"/>
    <property type="evidence" value="ECO:0007669"/>
    <property type="project" value="TreeGrafter"/>
</dbReference>
<dbReference type="RefSeq" id="XP_031553615.1">
    <property type="nucleotide sequence ID" value="XM_031697755.1"/>
</dbReference>
<dbReference type="KEGG" id="aten:116290658"/>
<dbReference type="Gene3D" id="3.40.50.300">
    <property type="entry name" value="P-loop containing nucleotide triphosphate hydrolases"/>
    <property type="match status" value="1"/>
</dbReference>
<dbReference type="InterPro" id="IPR027417">
    <property type="entry name" value="P-loop_NTPase"/>
</dbReference>
<keyword evidence="8" id="KW-0234">DNA repair</keyword>
<dbReference type="GO" id="GO:0007131">
    <property type="term" value="P:reciprocal meiotic recombination"/>
    <property type="evidence" value="ECO:0007669"/>
    <property type="project" value="TreeGrafter"/>
</dbReference>
<dbReference type="PROSITE" id="PS50162">
    <property type="entry name" value="RECA_2"/>
    <property type="match status" value="1"/>
</dbReference>
<evidence type="ECO:0000256" key="2">
    <source>
        <dbReference type="ARBA" id="ARBA00007095"/>
    </source>
</evidence>
<comment type="similarity">
    <text evidence="2">Belongs to the RecA family. RAD51 subfamily.</text>
</comment>
<dbReference type="Proteomes" id="UP000515163">
    <property type="component" value="Unplaced"/>
</dbReference>
<keyword evidence="6" id="KW-0238">DNA-binding</keyword>
<comment type="subcellular location">
    <subcellularLocation>
        <location evidence="1">Nucleus</location>
    </subcellularLocation>
</comment>
<evidence type="ECO:0000313" key="11">
    <source>
        <dbReference type="Proteomes" id="UP000515163"/>
    </source>
</evidence>
<dbReference type="AlphaFoldDB" id="A0A6P8HD86"/>
<keyword evidence="9" id="KW-0539">Nucleus</keyword>
<dbReference type="RefSeq" id="XP_031553626.1">
    <property type="nucleotide sequence ID" value="XM_031697766.1"/>
</dbReference>
<evidence type="ECO:0000256" key="7">
    <source>
        <dbReference type="ARBA" id="ARBA00023172"/>
    </source>
</evidence>
<evidence type="ECO:0000256" key="9">
    <source>
        <dbReference type="ARBA" id="ARBA00023242"/>
    </source>
</evidence>
<dbReference type="GO" id="GO:0005524">
    <property type="term" value="F:ATP binding"/>
    <property type="evidence" value="ECO:0007669"/>
    <property type="project" value="UniProtKB-KW"/>
</dbReference>
<keyword evidence="4" id="KW-0227">DNA damage</keyword>
<dbReference type="GO" id="GO:0005657">
    <property type="term" value="C:replication fork"/>
    <property type="evidence" value="ECO:0007669"/>
    <property type="project" value="TreeGrafter"/>
</dbReference>
<dbReference type="Pfam" id="PF08423">
    <property type="entry name" value="Rad51"/>
    <property type="match status" value="1"/>
</dbReference>
<dbReference type="InterPro" id="IPR016467">
    <property type="entry name" value="DNA_recomb/repair_RecA-like"/>
</dbReference>
<evidence type="ECO:0000313" key="12">
    <source>
        <dbReference type="RefSeq" id="XP_031553607.1"/>
    </source>
</evidence>
<evidence type="ECO:0000256" key="8">
    <source>
        <dbReference type="ARBA" id="ARBA00023204"/>
    </source>
</evidence>
<evidence type="ECO:0000256" key="3">
    <source>
        <dbReference type="ARBA" id="ARBA00022741"/>
    </source>
</evidence>